<keyword evidence="4" id="KW-1185">Reference proteome</keyword>
<evidence type="ECO:0000313" key="3">
    <source>
        <dbReference type="EMBL" id="MDF0599186.1"/>
    </source>
</evidence>
<dbReference type="Proteomes" id="UP001220964">
    <property type="component" value="Unassembled WGS sequence"/>
</dbReference>
<dbReference type="PANTHER" id="PTHR33055">
    <property type="entry name" value="TRANSPOSASE FOR INSERTION SEQUENCE ELEMENT IS1111A"/>
    <property type="match status" value="1"/>
</dbReference>
<reference evidence="3" key="1">
    <citation type="submission" date="2023-03" db="EMBL/GenBank/DDBJ databases">
        <title>Multiphase analysis and comparison of six strains from genera Psychromarinibacter, Lutimaribacter, and Maritimibacter, including a novel species: Psychromarinibacter sediminicola sp. nov.</title>
        <authorList>
            <person name="Wang Y.-H."/>
            <person name="Ye M.-Q."/>
            <person name="Du Z.-J."/>
        </authorList>
    </citation>
    <scope>NUCLEOTIDE SEQUENCE</scope>
    <source>
        <strain evidence="3">C21-152</strain>
    </source>
</reference>
<sequence length="318" mass="34363">MPQNVIGVDVSGKWIDAFFAADDHAERIATTRAALDRFALRARGHLVVFEASGGCERSLAEALARAGVDYARVNPRQAREFARATGRLAKTDKVDARVLAGMGRALPLRITPPGDPARSRLADLVARSRLADLVARREALGAMLRAEANRLRRARDGAVRQDISSLIRVLRGRVAKITREIEAQVAADAELARDGRRLQTVPGVGPLVAATLLAFLPELGRLGRRQAAALAGLAPHASDSGLSKGKRRIWGGREEARRALYLGGFGASRFDPRVKAYRASLEDRGKPTKVAIVACSRKLLTILNAMLRDGTDYRSALA</sequence>
<name>A0AAE3NNG2_9RHOB</name>
<comment type="caution">
    <text evidence="3">The sequence shown here is derived from an EMBL/GenBank/DDBJ whole genome shotgun (WGS) entry which is preliminary data.</text>
</comment>
<dbReference type="EMBL" id="JARGYC010000001">
    <property type="protein sequence ID" value="MDF0599186.1"/>
    <property type="molecule type" value="Genomic_DNA"/>
</dbReference>
<dbReference type="InterPro" id="IPR047650">
    <property type="entry name" value="Transpos_IS110"/>
</dbReference>
<dbReference type="InterPro" id="IPR002525">
    <property type="entry name" value="Transp_IS110-like_N"/>
</dbReference>
<protein>
    <submittedName>
        <fullName evidence="3">IS110 family transposase</fullName>
    </submittedName>
</protein>
<dbReference type="InterPro" id="IPR003346">
    <property type="entry name" value="Transposase_20"/>
</dbReference>
<dbReference type="NCBIfam" id="NF033542">
    <property type="entry name" value="transpos_IS110"/>
    <property type="match status" value="1"/>
</dbReference>
<dbReference type="PANTHER" id="PTHR33055:SF13">
    <property type="entry name" value="TRANSPOSASE"/>
    <property type="match status" value="1"/>
</dbReference>
<gene>
    <name evidence="3" type="ORF">P1J78_00445</name>
</gene>
<proteinExistence type="predicted"/>
<dbReference type="Pfam" id="PF02371">
    <property type="entry name" value="Transposase_20"/>
    <property type="match status" value="1"/>
</dbReference>
<accession>A0AAE3NNG2</accession>
<dbReference type="Pfam" id="PF01548">
    <property type="entry name" value="DEDD_Tnp_IS110"/>
    <property type="match status" value="1"/>
</dbReference>
<dbReference type="RefSeq" id="WP_275565431.1">
    <property type="nucleotide sequence ID" value="NZ_JARGYC010000001.1"/>
</dbReference>
<dbReference type="GO" id="GO:0004803">
    <property type="term" value="F:transposase activity"/>
    <property type="evidence" value="ECO:0007669"/>
    <property type="project" value="InterPro"/>
</dbReference>
<evidence type="ECO:0000259" key="1">
    <source>
        <dbReference type="Pfam" id="PF01548"/>
    </source>
</evidence>
<feature type="domain" description="Transposase IS116/IS110/IS902 C-terminal" evidence="2">
    <location>
        <begin position="196"/>
        <end position="277"/>
    </location>
</feature>
<dbReference type="GO" id="GO:0006313">
    <property type="term" value="P:DNA transposition"/>
    <property type="evidence" value="ECO:0007669"/>
    <property type="project" value="InterPro"/>
</dbReference>
<evidence type="ECO:0000313" key="4">
    <source>
        <dbReference type="Proteomes" id="UP001220964"/>
    </source>
</evidence>
<dbReference type="GO" id="GO:0003677">
    <property type="term" value="F:DNA binding"/>
    <property type="evidence" value="ECO:0007669"/>
    <property type="project" value="InterPro"/>
</dbReference>
<feature type="domain" description="Transposase IS110-like N-terminal" evidence="1">
    <location>
        <begin position="30"/>
        <end position="140"/>
    </location>
</feature>
<dbReference type="AlphaFoldDB" id="A0AAE3NNG2"/>
<organism evidence="3 4">
    <name type="scientific">Psychromarinibacter sediminicola</name>
    <dbReference type="NCBI Taxonomy" id="3033385"/>
    <lineage>
        <taxon>Bacteria</taxon>
        <taxon>Pseudomonadati</taxon>
        <taxon>Pseudomonadota</taxon>
        <taxon>Alphaproteobacteria</taxon>
        <taxon>Rhodobacterales</taxon>
        <taxon>Paracoccaceae</taxon>
        <taxon>Psychromarinibacter</taxon>
    </lineage>
</organism>
<evidence type="ECO:0000259" key="2">
    <source>
        <dbReference type="Pfam" id="PF02371"/>
    </source>
</evidence>